<keyword evidence="2" id="KW-0472">Membrane</keyword>
<dbReference type="Gene3D" id="2.60.120.260">
    <property type="entry name" value="Galactose-binding domain-like"/>
    <property type="match status" value="1"/>
</dbReference>
<reference evidence="4" key="2">
    <citation type="submission" date="2013-07" db="EMBL/GenBank/DDBJ databases">
        <authorList>
            <consortium name="The Broad Institute Genome Sequencing Platform"/>
            <person name="Cuomo C."/>
            <person name="Litvintseva A."/>
            <person name="Chen Y."/>
            <person name="Heitman J."/>
            <person name="Sun S."/>
            <person name="Springer D."/>
            <person name="Dromer F."/>
            <person name="Young S.K."/>
            <person name="Zeng Q."/>
            <person name="Gargeya S."/>
            <person name="Fitzgerald M."/>
            <person name="Abouelleil A."/>
            <person name="Alvarado L."/>
            <person name="Berlin A.M."/>
            <person name="Chapman S.B."/>
            <person name="Dewar J."/>
            <person name="Goldberg J."/>
            <person name="Griggs A."/>
            <person name="Gujja S."/>
            <person name="Hansen M."/>
            <person name="Howarth C."/>
            <person name="Imamovic A."/>
            <person name="Larimer J."/>
            <person name="McCowan C."/>
            <person name="Murphy C."/>
            <person name="Pearson M."/>
            <person name="Priest M."/>
            <person name="Roberts A."/>
            <person name="Saif S."/>
            <person name="Shea T."/>
            <person name="Sykes S."/>
            <person name="Wortman J."/>
            <person name="Nusbaum C."/>
            <person name="Birren B."/>
        </authorList>
    </citation>
    <scope>NUCLEOTIDE SEQUENCE</scope>
    <source>
        <strain evidence="4">CBS 10117</strain>
    </source>
</reference>
<dbReference type="Proteomes" id="UP000078595">
    <property type="component" value="Chromosome 1"/>
</dbReference>
<name>A0A1A6AEX2_9TREE</name>
<reference evidence="3" key="1">
    <citation type="submission" date="2013-07" db="EMBL/GenBank/DDBJ databases">
        <title>The Genome Sequence of Cryptococcus dejecticola CBS10117.</title>
        <authorList>
            <consortium name="The Broad Institute Genome Sequencing Platform"/>
            <person name="Cuomo C."/>
            <person name="Litvintseva A."/>
            <person name="Chen Y."/>
            <person name="Heitman J."/>
            <person name="Sun S."/>
            <person name="Springer D."/>
            <person name="Dromer F."/>
            <person name="Young S.K."/>
            <person name="Zeng Q."/>
            <person name="Gargeya S."/>
            <person name="Fitzgerald M."/>
            <person name="Abouelleil A."/>
            <person name="Alvarado L."/>
            <person name="Berlin A.M."/>
            <person name="Chapman S.B."/>
            <person name="Dewar J."/>
            <person name="Goldberg J."/>
            <person name="Griggs A."/>
            <person name="Gujja S."/>
            <person name="Hansen M."/>
            <person name="Howarth C."/>
            <person name="Imamovic A."/>
            <person name="Larimer J."/>
            <person name="McCowan C."/>
            <person name="Murphy C."/>
            <person name="Pearson M."/>
            <person name="Priest M."/>
            <person name="Roberts A."/>
            <person name="Saif S."/>
            <person name="Shea T."/>
            <person name="Sykes S."/>
            <person name="Wortman J."/>
            <person name="Nusbaum C."/>
            <person name="Birren B."/>
        </authorList>
    </citation>
    <scope>NUCLEOTIDE SEQUENCE [LARGE SCALE GENOMIC DNA]</scope>
    <source>
        <strain evidence="3">CBS 10117</strain>
    </source>
</reference>
<gene>
    <name evidence="3" type="ORF">I303_00437</name>
    <name evidence="4" type="ORF">I303_100438</name>
</gene>
<sequence>MAKVWISAASPLLTYSPSSSDWDQQSDGSRQYQEEDAFTVEVEAIFSDIAFVYDNPSADKIQVGLDGSSNQPPAKSDATNLSTTFGSHTATLQIDCTACRQDKANPFTLQGVELTTQVVESGSGYNATLDDTSDHITYTGFHSSTAPQSDIAAIQKGQFQHDTVSYTSAGGASAAFSVQGSAFFVFGMTGPGFGSYEVKLNNQVAGVYNASSNIETYNTLLFFTTYLDANQKHQVVITNLNDGCLFALDYISYVLPGLASSIAQSAQSGTQTSTSATTPGAAAVFPTQSNSSNSNTAGSGDNGGAVIGGVLGALAGLFLLWICWKYRQWKKAGGEGSFMVALWGGMRVKKQEQQEKNKFHLWLMVWARPKYAT</sequence>
<feature type="region of interest" description="Disordered" evidence="1">
    <location>
        <begin position="270"/>
        <end position="297"/>
    </location>
</feature>
<dbReference type="AlphaFoldDB" id="A0A1A6AEX2"/>
<organism evidence="3">
    <name type="scientific">Kwoniella dejecticola CBS 10117</name>
    <dbReference type="NCBI Taxonomy" id="1296121"/>
    <lineage>
        <taxon>Eukaryota</taxon>
        <taxon>Fungi</taxon>
        <taxon>Dikarya</taxon>
        <taxon>Basidiomycota</taxon>
        <taxon>Agaricomycotina</taxon>
        <taxon>Tremellomycetes</taxon>
        <taxon>Tremellales</taxon>
        <taxon>Cryptococcaceae</taxon>
        <taxon>Kwoniella</taxon>
    </lineage>
</organism>
<keyword evidence="2" id="KW-0812">Transmembrane</keyword>
<dbReference type="GeneID" id="28964136"/>
<accession>A0A1A6AEX2</accession>
<dbReference type="EMBL" id="CP144530">
    <property type="protein sequence ID" value="WWC57903.1"/>
    <property type="molecule type" value="Genomic_DNA"/>
</dbReference>
<proteinExistence type="predicted"/>
<dbReference type="EMBL" id="KI894027">
    <property type="protein sequence ID" value="OBR88620.1"/>
    <property type="molecule type" value="Genomic_DNA"/>
</dbReference>
<evidence type="ECO:0000256" key="2">
    <source>
        <dbReference type="SAM" id="Phobius"/>
    </source>
</evidence>
<dbReference type="KEGG" id="kdj:28964136"/>
<keyword evidence="5" id="KW-1185">Reference proteome</keyword>
<evidence type="ECO:0000313" key="4">
    <source>
        <dbReference type="EMBL" id="WWC57903.1"/>
    </source>
</evidence>
<dbReference type="VEuPathDB" id="FungiDB:I303_00437"/>
<dbReference type="OrthoDB" id="2563669at2759"/>
<dbReference type="STRING" id="1296121.A0A1A6AEX2"/>
<dbReference type="RefSeq" id="XP_018266462.1">
    <property type="nucleotide sequence ID" value="XM_018403808.1"/>
</dbReference>
<protein>
    <submittedName>
        <fullName evidence="3">Uncharacterized protein</fullName>
    </submittedName>
</protein>
<evidence type="ECO:0000256" key="1">
    <source>
        <dbReference type="SAM" id="MobiDB-lite"/>
    </source>
</evidence>
<reference evidence="4" key="3">
    <citation type="submission" date="2024-02" db="EMBL/GenBank/DDBJ databases">
        <title>Comparative genomics of Cryptococcus and Kwoniella reveals pathogenesis evolution and contrasting modes of karyotype evolution via chromosome fusion or intercentromeric recombination.</title>
        <authorList>
            <person name="Coelho M.A."/>
            <person name="David-Palma M."/>
            <person name="Shea T."/>
            <person name="Bowers K."/>
            <person name="McGinley-Smith S."/>
            <person name="Mohammad A.W."/>
            <person name="Gnirke A."/>
            <person name="Yurkov A.M."/>
            <person name="Nowrousian M."/>
            <person name="Sun S."/>
            <person name="Cuomo C.A."/>
            <person name="Heitman J."/>
        </authorList>
    </citation>
    <scope>NUCLEOTIDE SEQUENCE</scope>
    <source>
        <strain evidence="4">CBS 10117</strain>
    </source>
</reference>
<evidence type="ECO:0000313" key="5">
    <source>
        <dbReference type="Proteomes" id="UP000078595"/>
    </source>
</evidence>
<feature type="transmembrane region" description="Helical" evidence="2">
    <location>
        <begin position="303"/>
        <end position="324"/>
    </location>
</feature>
<evidence type="ECO:0000313" key="3">
    <source>
        <dbReference type="EMBL" id="OBR88620.1"/>
    </source>
</evidence>
<keyword evidence="2" id="KW-1133">Transmembrane helix</keyword>